<name>A0A919MHN8_9ACTN</name>
<dbReference type="EMBL" id="BOMM01000076">
    <property type="protein sequence ID" value="GIE16023.1"/>
    <property type="molecule type" value="Genomic_DNA"/>
</dbReference>
<dbReference type="Proteomes" id="UP000598174">
    <property type="component" value="Unassembled WGS sequence"/>
</dbReference>
<evidence type="ECO:0000313" key="2">
    <source>
        <dbReference type="Proteomes" id="UP000598174"/>
    </source>
</evidence>
<keyword evidence="2" id="KW-1185">Reference proteome</keyword>
<evidence type="ECO:0000313" key="1">
    <source>
        <dbReference type="EMBL" id="GIE16023.1"/>
    </source>
</evidence>
<organism evidence="1 2">
    <name type="scientific">Paractinoplanes ferrugineus</name>
    <dbReference type="NCBI Taxonomy" id="113564"/>
    <lineage>
        <taxon>Bacteria</taxon>
        <taxon>Bacillati</taxon>
        <taxon>Actinomycetota</taxon>
        <taxon>Actinomycetes</taxon>
        <taxon>Micromonosporales</taxon>
        <taxon>Micromonosporaceae</taxon>
        <taxon>Paractinoplanes</taxon>
    </lineage>
</organism>
<reference evidence="1" key="1">
    <citation type="submission" date="2021-01" db="EMBL/GenBank/DDBJ databases">
        <title>Whole genome shotgun sequence of Actinoplanes ferrugineus NBRC 15555.</title>
        <authorList>
            <person name="Komaki H."/>
            <person name="Tamura T."/>
        </authorList>
    </citation>
    <scope>NUCLEOTIDE SEQUENCE</scope>
    <source>
        <strain evidence="1">NBRC 15555</strain>
    </source>
</reference>
<dbReference type="InterPro" id="IPR021284">
    <property type="entry name" value="DUF2750"/>
</dbReference>
<protein>
    <recommendedName>
        <fullName evidence="3">DUF2750 domain-containing protein</fullName>
    </recommendedName>
</protein>
<sequence length="131" mass="14686">MARDDISRGAAESLRRLTGAARVARTFEILADQGALWVWGDEDETLFTEDGDRRTLLPVWPHATLARLESEGEVTGEYAIRVPVDEFLKEWLPQLAEDDAAIAIFPVEDQYAAVLPLAEFRSRMTAALRLN</sequence>
<dbReference type="Pfam" id="PF11042">
    <property type="entry name" value="DUF2750"/>
    <property type="match status" value="1"/>
</dbReference>
<dbReference type="AlphaFoldDB" id="A0A919MHN8"/>
<proteinExistence type="predicted"/>
<accession>A0A919MHN8</accession>
<dbReference type="RefSeq" id="WP_203822365.1">
    <property type="nucleotide sequence ID" value="NZ_BAAABP010000023.1"/>
</dbReference>
<evidence type="ECO:0008006" key="3">
    <source>
        <dbReference type="Google" id="ProtNLM"/>
    </source>
</evidence>
<gene>
    <name evidence="1" type="ORF">Afe05nite_78630</name>
</gene>
<comment type="caution">
    <text evidence="1">The sequence shown here is derived from an EMBL/GenBank/DDBJ whole genome shotgun (WGS) entry which is preliminary data.</text>
</comment>